<sequence length="48" mass="4769">MAAGALALSIATARDSLERSGVALRVEVCHNPVARLAGPGLGAGVNRV</sequence>
<name>A0ABX1CQR2_9SPHN</name>
<protein>
    <submittedName>
        <fullName evidence="1">Uncharacterized protein</fullName>
    </submittedName>
</protein>
<dbReference type="Proteomes" id="UP000732399">
    <property type="component" value="Unassembled WGS sequence"/>
</dbReference>
<accession>A0ABX1CQR2</accession>
<comment type="caution">
    <text evidence="1">The sequence shown here is derived from an EMBL/GenBank/DDBJ whole genome shotgun (WGS) entry which is preliminary data.</text>
</comment>
<proteinExistence type="predicted"/>
<dbReference type="RefSeq" id="WP_168135144.1">
    <property type="nucleotide sequence ID" value="NZ_JAAVJH010000008.1"/>
</dbReference>
<organism evidence="1 2">
    <name type="scientific">Sphingomonas corticis</name>
    <dbReference type="NCBI Taxonomy" id="2722791"/>
    <lineage>
        <taxon>Bacteria</taxon>
        <taxon>Pseudomonadati</taxon>
        <taxon>Pseudomonadota</taxon>
        <taxon>Alphaproteobacteria</taxon>
        <taxon>Sphingomonadales</taxon>
        <taxon>Sphingomonadaceae</taxon>
        <taxon>Sphingomonas</taxon>
    </lineage>
</organism>
<evidence type="ECO:0000313" key="2">
    <source>
        <dbReference type="Proteomes" id="UP000732399"/>
    </source>
</evidence>
<dbReference type="EMBL" id="JAAVJH010000008">
    <property type="protein sequence ID" value="NJR79591.1"/>
    <property type="molecule type" value="Genomic_DNA"/>
</dbReference>
<keyword evidence="2" id="KW-1185">Reference proteome</keyword>
<evidence type="ECO:0000313" key="1">
    <source>
        <dbReference type="EMBL" id="NJR79591.1"/>
    </source>
</evidence>
<reference evidence="1 2" key="1">
    <citation type="submission" date="2020-03" db="EMBL/GenBank/DDBJ databases">
        <authorList>
            <person name="Wang L."/>
            <person name="He N."/>
            <person name="Li Y."/>
            <person name="Fang Y."/>
            <person name="Zhang F."/>
        </authorList>
    </citation>
    <scope>NUCLEOTIDE SEQUENCE [LARGE SCALE GENOMIC DNA]</scope>
    <source>
        <strain evidence="1 2">36D10-4-7</strain>
    </source>
</reference>
<gene>
    <name evidence="1" type="ORF">HBH26_13470</name>
</gene>